<dbReference type="GO" id="GO:0005886">
    <property type="term" value="C:plasma membrane"/>
    <property type="evidence" value="ECO:0007669"/>
    <property type="project" value="TreeGrafter"/>
</dbReference>
<protein>
    <submittedName>
        <fullName evidence="5">ABC transporter ATP-binding protein</fullName>
    </submittedName>
</protein>
<name>A0A3E4GTN9_9FIRM</name>
<organism evidence="5 6">
    <name type="scientific">Coprococcus comes</name>
    <dbReference type="NCBI Taxonomy" id="410072"/>
    <lineage>
        <taxon>Bacteria</taxon>
        <taxon>Bacillati</taxon>
        <taxon>Bacillota</taxon>
        <taxon>Clostridia</taxon>
        <taxon>Lachnospirales</taxon>
        <taxon>Lachnospiraceae</taxon>
        <taxon>Coprococcus</taxon>
    </lineage>
</organism>
<gene>
    <name evidence="5" type="ORF">DXD67_00400</name>
</gene>
<dbReference type="GO" id="GO:0022857">
    <property type="term" value="F:transmembrane transporter activity"/>
    <property type="evidence" value="ECO:0007669"/>
    <property type="project" value="TreeGrafter"/>
</dbReference>
<evidence type="ECO:0000256" key="1">
    <source>
        <dbReference type="ARBA" id="ARBA00022448"/>
    </source>
</evidence>
<evidence type="ECO:0000313" key="6">
    <source>
        <dbReference type="Proteomes" id="UP000260655"/>
    </source>
</evidence>
<dbReference type="InterPro" id="IPR003593">
    <property type="entry name" value="AAA+_ATPase"/>
</dbReference>
<dbReference type="RefSeq" id="WP_117555514.1">
    <property type="nucleotide sequence ID" value="NZ_QSOV01000001.1"/>
</dbReference>
<dbReference type="SUPFAM" id="SSF52540">
    <property type="entry name" value="P-loop containing nucleoside triphosphate hydrolases"/>
    <property type="match status" value="1"/>
</dbReference>
<evidence type="ECO:0000256" key="2">
    <source>
        <dbReference type="ARBA" id="ARBA00022741"/>
    </source>
</evidence>
<dbReference type="SMART" id="SM00382">
    <property type="entry name" value="AAA"/>
    <property type="match status" value="1"/>
</dbReference>
<sequence length="230" mass="25598">MDIIRVENLKLHYSLEAGIKKAIDDITLEIKKGFTVITGPSGSGKSSFIQMIGGLKKPTGGSINVNGTDLSIFNEEDLATFRRRYIGFIFRQYNLLPALNVYENIVFPLGLDGRIEDYEYIKQIAGLLGIDDKLHCYPKALSSGERQKVSIARALSTKPAVILADEPTGNLDSREAQEVIGLLKMTCREFNQTVVLVTHEKEIADMADQVIFLKDGKIAAMERRQKNYVG</sequence>
<dbReference type="GO" id="GO:0016887">
    <property type="term" value="F:ATP hydrolysis activity"/>
    <property type="evidence" value="ECO:0007669"/>
    <property type="project" value="InterPro"/>
</dbReference>
<dbReference type="InterPro" id="IPR017911">
    <property type="entry name" value="MacB-like_ATP-bd"/>
</dbReference>
<keyword evidence="1" id="KW-0813">Transport</keyword>
<accession>A0A3E4GTN9</accession>
<keyword evidence="2" id="KW-0547">Nucleotide-binding</keyword>
<dbReference type="InterPro" id="IPR027417">
    <property type="entry name" value="P-loop_NTPase"/>
</dbReference>
<feature type="domain" description="ABC transporter" evidence="4">
    <location>
        <begin position="4"/>
        <end position="229"/>
    </location>
</feature>
<evidence type="ECO:0000313" key="5">
    <source>
        <dbReference type="EMBL" id="RGJ26276.1"/>
    </source>
</evidence>
<dbReference type="PROSITE" id="PS50893">
    <property type="entry name" value="ABC_TRANSPORTER_2"/>
    <property type="match status" value="1"/>
</dbReference>
<dbReference type="EMBL" id="QSOV01000001">
    <property type="protein sequence ID" value="RGJ26276.1"/>
    <property type="molecule type" value="Genomic_DNA"/>
</dbReference>
<reference evidence="5 6" key="1">
    <citation type="submission" date="2018-08" db="EMBL/GenBank/DDBJ databases">
        <title>A genome reference for cultivated species of the human gut microbiota.</title>
        <authorList>
            <person name="Zou Y."/>
            <person name="Xue W."/>
            <person name="Luo G."/>
        </authorList>
    </citation>
    <scope>NUCLEOTIDE SEQUENCE [LARGE SCALE GENOMIC DNA]</scope>
    <source>
        <strain evidence="5 6">TM07-19</strain>
    </source>
</reference>
<dbReference type="Proteomes" id="UP000260655">
    <property type="component" value="Unassembled WGS sequence"/>
</dbReference>
<evidence type="ECO:0000256" key="3">
    <source>
        <dbReference type="ARBA" id="ARBA00022840"/>
    </source>
</evidence>
<proteinExistence type="predicted"/>
<dbReference type="InterPro" id="IPR003439">
    <property type="entry name" value="ABC_transporter-like_ATP-bd"/>
</dbReference>
<dbReference type="CDD" id="cd03255">
    <property type="entry name" value="ABC_MJ0796_LolCDE_FtsE"/>
    <property type="match status" value="1"/>
</dbReference>
<comment type="caution">
    <text evidence="5">The sequence shown here is derived from an EMBL/GenBank/DDBJ whole genome shotgun (WGS) entry which is preliminary data.</text>
</comment>
<evidence type="ECO:0000259" key="4">
    <source>
        <dbReference type="PROSITE" id="PS50893"/>
    </source>
</evidence>
<dbReference type="InterPro" id="IPR017871">
    <property type="entry name" value="ABC_transporter-like_CS"/>
</dbReference>
<dbReference type="PROSITE" id="PS00211">
    <property type="entry name" value="ABC_TRANSPORTER_1"/>
    <property type="match status" value="1"/>
</dbReference>
<dbReference type="InterPro" id="IPR015854">
    <property type="entry name" value="ABC_transpr_LolD-like"/>
</dbReference>
<keyword evidence="3 5" id="KW-0067">ATP-binding</keyword>
<dbReference type="GO" id="GO:0005524">
    <property type="term" value="F:ATP binding"/>
    <property type="evidence" value="ECO:0007669"/>
    <property type="project" value="UniProtKB-KW"/>
</dbReference>
<dbReference type="Gene3D" id="3.40.50.300">
    <property type="entry name" value="P-loop containing nucleotide triphosphate hydrolases"/>
    <property type="match status" value="1"/>
</dbReference>
<dbReference type="AlphaFoldDB" id="A0A3E4GTN9"/>
<dbReference type="Pfam" id="PF00005">
    <property type="entry name" value="ABC_tran"/>
    <property type="match status" value="1"/>
</dbReference>
<dbReference type="PANTHER" id="PTHR24220">
    <property type="entry name" value="IMPORT ATP-BINDING PROTEIN"/>
    <property type="match status" value="1"/>
</dbReference>